<keyword evidence="2" id="KW-0378">Hydrolase</keyword>
<feature type="domain" description="AB hydrolase-1" evidence="1">
    <location>
        <begin position="8"/>
        <end position="225"/>
    </location>
</feature>
<evidence type="ECO:0000313" key="2">
    <source>
        <dbReference type="EMBL" id="MFM0642529.1"/>
    </source>
</evidence>
<keyword evidence="3" id="KW-1185">Reference proteome</keyword>
<dbReference type="Proteomes" id="UP001629432">
    <property type="component" value="Unassembled WGS sequence"/>
</dbReference>
<dbReference type="GO" id="GO:0016787">
    <property type="term" value="F:hydrolase activity"/>
    <property type="evidence" value="ECO:0007669"/>
    <property type="project" value="UniProtKB-KW"/>
</dbReference>
<sequence>MTDNTVLFLIPGLLCDDYVWRHQASGLADIADVRIPDITGFSSIEAMANHILHDAPTAFSLAGHSMGARVALEMYRAAPERIEKMALLDTGTHPIRPGELEKRMSLLDMARQNGMHALAAQWLPPMVSHELAPDSVIMADLFSMVERMTPEIFEAQIIALLGRRDAAEVLPLINCPLLVGVGRQDVWSPPSQHEDIVAAVPHSQYVVFEDSGHMSPVEAPEAVTAALRGWLS</sequence>
<dbReference type="InterPro" id="IPR000073">
    <property type="entry name" value="AB_hydrolase_1"/>
</dbReference>
<reference evidence="2 3" key="1">
    <citation type="journal article" date="2024" name="Chem. Sci.">
        <title>Discovery of megapolipeptins by genome mining of a Burkholderiales bacteria collection.</title>
        <authorList>
            <person name="Paulo B.S."/>
            <person name="Recchia M.J.J."/>
            <person name="Lee S."/>
            <person name="Fergusson C.H."/>
            <person name="Romanowski S.B."/>
            <person name="Hernandez A."/>
            <person name="Krull N."/>
            <person name="Liu D.Y."/>
            <person name="Cavanagh H."/>
            <person name="Bos A."/>
            <person name="Gray C.A."/>
            <person name="Murphy B.T."/>
            <person name="Linington R.G."/>
            <person name="Eustaquio A.S."/>
        </authorList>
    </citation>
    <scope>NUCLEOTIDE SEQUENCE [LARGE SCALE GENOMIC DNA]</scope>
    <source>
        <strain evidence="2 3">RL17-338-BIC-A</strain>
    </source>
</reference>
<evidence type="ECO:0000313" key="3">
    <source>
        <dbReference type="Proteomes" id="UP001629432"/>
    </source>
</evidence>
<comment type="caution">
    <text evidence="2">The sequence shown here is derived from an EMBL/GenBank/DDBJ whole genome shotgun (WGS) entry which is preliminary data.</text>
</comment>
<dbReference type="PANTHER" id="PTHR43798">
    <property type="entry name" value="MONOACYLGLYCEROL LIPASE"/>
    <property type="match status" value="1"/>
</dbReference>
<protein>
    <submittedName>
        <fullName evidence="2">Alpha/beta hydrolase</fullName>
    </submittedName>
</protein>
<dbReference type="InterPro" id="IPR050266">
    <property type="entry name" value="AB_hydrolase_sf"/>
</dbReference>
<dbReference type="SUPFAM" id="SSF53474">
    <property type="entry name" value="alpha/beta-Hydrolases"/>
    <property type="match status" value="1"/>
</dbReference>
<organism evidence="2 3">
    <name type="scientific">Paraburkholderia metrosideri</name>
    <dbReference type="NCBI Taxonomy" id="580937"/>
    <lineage>
        <taxon>Bacteria</taxon>
        <taxon>Pseudomonadati</taxon>
        <taxon>Pseudomonadota</taxon>
        <taxon>Betaproteobacteria</taxon>
        <taxon>Burkholderiales</taxon>
        <taxon>Burkholderiaceae</taxon>
        <taxon>Paraburkholderia</taxon>
    </lineage>
</organism>
<proteinExistence type="predicted"/>
<dbReference type="PANTHER" id="PTHR43798:SF29">
    <property type="entry name" value="AB HYDROLASE-1 DOMAIN-CONTAINING PROTEIN"/>
    <property type="match status" value="1"/>
</dbReference>
<dbReference type="RefSeq" id="WP_408341149.1">
    <property type="nucleotide sequence ID" value="NZ_JAQQCF010000082.1"/>
</dbReference>
<dbReference type="Gene3D" id="3.40.50.1820">
    <property type="entry name" value="alpha/beta hydrolase"/>
    <property type="match status" value="1"/>
</dbReference>
<evidence type="ECO:0000259" key="1">
    <source>
        <dbReference type="Pfam" id="PF12697"/>
    </source>
</evidence>
<name>A0ABW9E6D2_9BURK</name>
<accession>A0ABW9E6D2</accession>
<dbReference type="InterPro" id="IPR029058">
    <property type="entry name" value="AB_hydrolase_fold"/>
</dbReference>
<dbReference type="EMBL" id="JAQQCF010000082">
    <property type="protein sequence ID" value="MFM0642529.1"/>
    <property type="molecule type" value="Genomic_DNA"/>
</dbReference>
<dbReference type="Pfam" id="PF12697">
    <property type="entry name" value="Abhydrolase_6"/>
    <property type="match status" value="1"/>
</dbReference>
<gene>
    <name evidence="2" type="ORF">PQQ63_38295</name>
</gene>